<gene>
    <name evidence="1" type="ORF">SE17_26040</name>
</gene>
<organism evidence="1 2">
    <name type="scientific">Kouleothrix aurantiaca</name>
    <dbReference type="NCBI Taxonomy" id="186479"/>
    <lineage>
        <taxon>Bacteria</taxon>
        <taxon>Bacillati</taxon>
        <taxon>Chloroflexota</taxon>
        <taxon>Chloroflexia</taxon>
        <taxon>Chloroflexales</taxon>
        <taxon>Roseiflexineae</taxon>
        <taxon>Roseiflexaceae</taxon>
        <taxon>Kouleothrix</taxon>
    </lineage>
</organism>
<reference evidence="1 2" key="1">
    <citation type="submission" date="2015-09" db="EMBL/GenBank/DDBJ databases">
        <title>Draft genome sequence of Kouleothrix aurantiaca JCM 19913.</title>
        <authorList>
            <person name="Hemp J."/>
        </authorList>
    </citation>
    <scope>NUCLEOTIDE SEQUENCE [LARGE SCALE GENOMIC DNA]</scope>
    <source>
        <strain evidence="1 2">COM-B</strain>
    </source>
</reference>
<sequence length="78" mass="8994">MPILIENGDAHRQEFEERAQLAFVVFELGDIGERENNAFYFLLVVQVRENALQQPDAVLRLGFVFDLLARFQHGLDTC</sequence>
<dbReference type="AlphaFoldDB" id="A0A0P9CWQ6"/>
<evidence type="ECO:0000313" key="2">
    <source>
        <dbReference type="Proteomes" id="UP000050509"/>
    </source>
</evidence>
<keyword evidence="2" id="KW-1185">Reference proteome</keyword>
<feature type="non-terminal residue" evidence="1">
    <location>
        <position position="78"/>
    </location>
</feature>
<accession>A0A0P9CWQ6</accession>
<name>A0A0P9CWQ6_9CHLR</name>
<evidence type="ECO:0000313" key="1">
    <source>
        <dbReference type="EMBL" id="KPV50588.1"/>
    </source>
</evidence>
<comment type="caution">
    <text evidence="1">The sequence shown here is derived from an EMBL/GenBank/DDBJ whole genome shotgun (WGS) entry which is preliminary data.</text>
</comment>
<protein>
    <submittedName>
        <fullName evidence="1">Uncharacterized protein</fullName>
    </submittedName>
</protein>
<proteinExistence type="predicted"/>
<dbReference type="Proteomes" id="UP000050509">
    <property type="component" value="Unassembled WGS sequence"/>
</dbReference>
<dbReference type="EMBL" id="LJCR01001310">
    <property type="protein sequence ID" value="KPV50588.1"/>
    <property type="molecule type" value="Genomic_DNA"/>
</dbReference>